<dbReference type="Proteomes" id="UP001230807">
    <property type="component" value="Unassembled WGS sequence"/>
</dbReference>
<dbReference type="Gene3D" id="2.40.10.220">
    <property type="entry name" value="predicted glycosyltransferase like domains"/>
    <property type="match status" value="1"/>
</dbReference>
<accession>A0ABT7MLF8</accession>
<proteinExistence type="predicted"/>
<protein>
    <submittedName>
        <fullName evidence="2">PilZ domain-containing protein</fullName>
    </submittedName>
</protein>
<gene>
    <name evidence="2" type="ORF">QR695_03615</name>
</gene>
<sequence>MRYRRQETFRYILPNPRFIPYRLIWEDKELHDGEAQLLNISAHGLKMRCDYLFPLSEGLKVQVKLDLVPLIQPLDLTGHVRHRGQMGSLYDYGIRLESDSDETQQLVTMIKAYARENQ</sequence>
<feature type="domain" description="PilZ" evidence="1">
    <location>
        <begin position="33"/>
        <end position="110"/>
    </location>
</feature>
<dbReference type="SUPFAM" id="SSF141371">
    <property type="entry name" value="PilZ domain-like"/>
    <property type="match status" value="1"/>
</dbReference>
<dbReference type="EMBL" id="JASWER010000001">
    <property type="protein sequence ID" value="MDL5376095.1"/>
    <property type="molecule type" value="Genomic_DNA"/>
</dbReference>
<dbReference type="RefSeq" id="WP_021067352.1">
    <property type="nucleotide sequence ID" value="NZ_CP183077.1"/>
</dbReference>
<keyword evidence="3" id="KW-1185">Reference proteome</keyword>
<dbReference type="Pfam" id="PF07238">
    <property type="entry name" value="PilZ"/>
    <property type="match status" value="1"/>
</dbReference>
<evidence type="ECO:0000313" key="2">
    <source>
        <dbReference type="EMBL" id="MDL5376095.1"/>
    </source>
</evidence>
<evidence type="ECO:0000259" key="1">
    <source>
        <dbReference type="Pfam" id="PF07238"/>
    </source>
</evidence>
<evidence type="ECO:0000313" key="3">
    <source>
        <dbReference type="Proteomes" id="UP001230807"/>
    </source>
</evidence>
<reference evidence="2 3" key="1">
    <citation type="submission" date="2023-06" db="EMBL/GenBank/DDBJ databases">
        <title>Influencing factors and mechanism of Cr(VI) reduction by facultative anaerobic Exiguobacterium sp. PY14.</title>
        <authorList>
            <person name="Zou L."/>
        </authorList>
    </citation>
    <scope>NUCLEOTIDE SEQUENCE [LARGE SCALE GENOMIC DNA]</scope>
    <source>
        <strain evidence="2 3">PY14</strain>
    </source>
</reference>
<organism evidence="2 3">
    <name type="scientific">Exiguobacterium mexicanum</name>
    <dbReference type="NCBI Taxonomy" id="340146"/>
    <lineage>
        <taxon>Bacteria</taxon>
        <taxon>Bacillati</taxon>
        <taxon>Bacillota</taxon>
        <taxon>Bacilli</taxon>
        <taxon>Bacillales</taxon>
        <taxon>Bacillales Family XII. Incertae Sedis</taxon>
        <taxon>Exiguobacterium</taxon>
    </lineage>
</organism>
<dbReference type="InterPro" id="IPR009875">
    <property type="entry name" value="PilZ_domain"/>
</dbReference>
<name>A0ABT7MLF8_9BACL</name>
<comment type="caution">
    <text evidence="2">The sequence shown here is derived from an EMBL/GenBank/DDBJ whole genome shotgun (WGS) entry which is preliminary data.</text>
</comment>